<feature type="domain" description="Strawberry notch helicase C" evidence="3">
    <location>
        <begin position="702"/>
        <end position="1030"/>
    </location>
</feature>
<dbReference type="Pfam" id="PF13871">
    <property type="entry name" value="Helicase_C_4"/>
    <property type="match status" value="1"/>
</dbReference>
<dbReference type="InterPro" id="IPR026741">
    <property type="entry name" value="SNO"/>
</dbReference>
<dbReference type="GO" id="GO:0006355">
    <property type="term" value="P:regulation of DNA-templated transcription"/>
    <property type="evidence" value="ECO:0007669"/>
    <property type="project" value="InterPro"/>
</dbReference>
<comment type="similarity">
    <text evidence="1">Belongs to the SBNO family.</text>
</comment>
<feature type="region of interest" description="Disordered" evidence="2">
    <location>
        <begin position="32"/>
        <end position="62"/>
    </location>
</feature>
<dbReference type="PANTHER" id="PTHR12706">
    <property type="entry name" value="STRAWBERRY NOTCH-RELATED"/>
    <property type="match status" value="1"/>
</dbReference>
<dbReference type="InterPro" id="IPR027417">
    <property type="entry name" value="P-loop_NTPase"/>
</dbReference>
<feature type="domain" description="Strawberry notch AAA" evidence="4">
    <location>
        <begin position="88"/>
        <end position="418"/>
    </location>
</feature>
<feature type="compositionally biased region" description="Acidic residues" evidence="2">
    <location>
        <begin position="618"/>
        <end position="629"/>
    </location>
</feature>
<dbReference type="InterPro" id="IPR026937">
    <property type="entry name" value="SBNO_Helicase_C_dom"/>
</dbReference>
<dbReference type="EMBL" id="HBIJ01003579">
    <property type="protein sequence ID" value="CAE0361778.1"/>
    <property type="molecule type" value="Transcribed_RNA"/>
</dbReference>
<feature type="region of interest" description="Disordered" evidence="2">
    <location>
        <begin position="602"/>
        <end position="645"/>
    </location>
</feature>
<dbReference type="Pfam" id="PF13872">
    <property type="entry name" value="AAA_34"/>
    <property type="match status" value="1"/>
</dbReference>
<evidence type="ECO:0000259" key="3">
    <source>
        <dbReference type="Pfam" id="PF13871"/>
    </source>
</evidence>
<accession>A0A7S3JSV4</accession>
<gene>
    <name evidence="5" type="ORF">ALAG00032_LOCUS2511</name>
</gene>
<feature type="compositionally biased region" description="Polar residues" evidence="2">
    <location>
        <begin position="32"/>
        <end position="41"/>
    </location>
</feature>
<protein>
    <recommendedName>
        <fullName evidence="6">Strawberry notch AAA domain-containing protein</fullName>
    </recommendedName>
</protein>
<evidence type="ECO:0008006" key="6">
    <source>
        <dbReference type="Google" id="ProtNLM"/>
    </source>
</evidence>
<dbReference type="GO" id="GO:0005634">
    <property type="term" value="C:nucleus"/>
    <property type="evidence" value="ECO:0007669"/>
    <property type="project" value="TreeGrafter"/>
</dbReference>
<dbReference type="InterPro" id="IPR039187">
    <property type="entry name" value="SNO_AAA"/>
</dbReference>
<evidence type="ECO:0000313" key="5">
    <source>
        <dbReference type="EMBL" id="CAE0361778.1"/>
    </source>
</evidence>
<feature type="compositionally biased region" description="Acidic residues" evidence="2">
    <location>
        <begin position="42"/>
        <end position="60"/>
    </location>
</feature>
<dbReference type="PANTHER" id="PTHR12706:SF30">
    <property type="entry name" value="PROTEIN STRAWBERRY NOTCH-RELATED"/>
    <property type="match status" value="1"/>
</dbReference>
<dbReference type="SUPFAM" id="SSF52540">
    <property type="entry name" value="P-loop containing nucleoside triphosphate hydrolases"/>
    <property type="match status" value="2"/>
</dbReference>
<dbReference type="GO" id="GO:0031490">
    <property type="term" value="F:chromatin DNA binding"/>
    <property type="evidence" value="ECO:0007669"/>
    <property type="project" value="TreeGrafter"/>
</dbReference>
<dbReference type="GO" id="GO:0042393">
    <property type="term" value="F:histone binding"/>
    <property type="evidence" value="ECO:0007669"/>
    <property type="project" value="TreeGrafter"/>
</dbReference>
<evidence type="ECO:0000256" key="1">
    <source>
        <dbReference type="ARBA" id="ARBA00006992"/>
    </source>
</evidence>
<dbReference type="Gene3D" id="3.40.50.300">
    <property type="entry name" value="P-loop containing nucleotide triphosphate hydrolases"/>
    <property type="match status" value="1"/>
</dbReference>
<evidence type="ECO:0000259" key="4">
    <source>
        <dbReference type="Pfam" id="PF13872"/>
    </source>
</evidence>
<name>A0A7S3JSV4_9STRA</name>
<evidence type="ECO:0000256" key="2">
    <source>
        <dbReference type="SAM" id="MobiDB-lite"/>
    </source>
</evidence>
<reference evidence="5" key="1">
    <citation type="submission" date="2021-01" db="EMBL/GenBank/DDBJ databases">
        <authorList>
            <person name="Corre E."/>
            <person name="Pelletier E."/>
            <person name="Niang G."/>
            <person name="Scheremetjew M."/>
            <person name="Finn R."/>
            <person name="Kale V."/>
            <person name="Holt S."/>
            <person name="Cochrane G."/>
            <person name="Meng A."/>
            <person name="Brown T."/>
            <person name="Cohen L."/>
        </authorList>
    </citation>
    <scope>NUCLEOTIDE SEQUENCE</scope>
    <source>
        <strain evidence="5">CCMP1510</strain>
    </source>
</reference>
<organism evidence="5">
    <name type="scientific">Aureoumbra lagunensis</name>
    <dbReference type="NCBI Taxonomy" id="44058"/>
    <lineage>
        <taxon>Eukaryota</taxon>
        <taxon>Sar</taxon>
        <taxon>Stramenopiles</taxon>
        <taxon>Ochrophyta</taxon>
        <taxon>Pelagophyceae</taxon>
        <taxon>Pelagomonadales</taxon>
        <taxon>Aureoumbra</taxon>
    </lineage>
</organism>
<proteinExistence type="inferred from homology"/>
<sequence length="1293" mass="144957">MGATTSRMEQHEAAELAALMKLQREYVLAKSDQVNFANPTGSEEEEDAGSEMDDEDENKEEYEHVGEDQDIGFQAYVPKTLNLPGAGKHPSPAVENGTLSTVSPPEITYELAIAKHRPEIIHKCRLSALQLEFVALASQRHESRLASGSRKGFFLGDGAGMGKGRQIAGLILENFLKGRRKHIWVSTSHDLKEDAMRDLSDLAGVTIEYNQSTEMRVLSLPSSASAQIEADCGVLFTTYSMLSKGYSDKSRDNGSLMRIAQILDWLNSDEEEFDGCLIFDEAHRAKNLVAENGNSATETAAGRAVFDIQRALPHARIVYSSATGVTEPHHYAYMTRLGLWGPSAPHPIADPESDEQSAVAVRAFIKRVKDRGVGAMELCALHLKQEGALLNRTLSYDGVQFDIVEATLTDEQKNVYDESARLWQLIYTRSEQKLANMMNHAWATAGLGTPDTKAFSKARKMSHSAIWSGHQRFFRSLITSFKVPTLVQQAREALAQGKCVVIGLQSTGEAHTQRAMNAKMEDNDVSDDDNELADNADFMAGSDNMLSAPQETLKFVVSKVWEDEIKANRDRRLKEIAVRKEIDKFKSEKLFDDESDDELLFSKSKAEPKAQAVPEPISTEDEEDNDDSIMDCCSSDSEDDEPVTKKPRLLWDDDDEELEAKRSAVKVAAAKKKNSALFDLEDDEKWITEIMKKIDALQLPGNALDMLIDELGGIDAVAEMTGRTSRMVRNYKDEFVLQKRTENGVSANEQNLYEREEFQAGRKLVAIISDAASSGISLHAENNDRVKNKRRRVHFTLELPWSADKTIQQMGRSHRSNQLVPPQYKLLVSPLGGERRFVAAVTKRLESLGALTQGDRRANAVTKGWDCFNVDTKEGAATVLDVYHFSNWSTKECLGQEDENDQKPLVNPPALGANERMALAKLCMENQSLIGAVEGIWRGNDGNVEALANEFNVLHAARLWLSLVGIDLEEYEKMSETAADKKTDIVSKFLNRILGLEIYRQQMLFDYFARYLQKTVESAIRDGTHARGVSTCGGRRVTFRDFKPLRLVTPTPTVKQLELLSVAVDQGFAYDDALAKLQEVTGDANISGDPVLAQNREFISTAQVGRFGSRDGFRLQRYDKKPILIIEVGTASLRGLSVQTDEFQVYHPDKLREPLTWQWKKVEYNYPTAVSPSQARVPWTRAFERRNLRAENYILTGPILYCWPFVLKCQYKEDIVMKKSIQLIRAIEKQEDGKETGQVAIGILLDTRKAPEIAKFVEQSNMTNEGIVRAMEIETNLIEDQKKQKRRRGYRTA</sequence>